<proteinExistence type="predicted"/>
<comment type="caution">
    <text evidence="1">The sequence shown here is derived from an EMBL/GenBank/DDBJ whole genome shotgun (WGS) entry which is preliminary data.</text>
</comment>
<organism evidence="1 2">
    <name type="scientific">Catellatospora coxensis</name>
    <dbReference type="NCBI Taxonomy" id="310354"/>
    <lineage>
        <taxon>Bacteria</taxon>
        <taxon>Bacillati</taxon>
        <taxon>Actinomycetota</taxon>
        <taxon>Actinomycetes</taxon>
        <taxon>Micromonosporales</taxon>
        <taxon>Micromonosporaceae</taxon>
        <taxon>Catellatospora</taxon>
    </lineage>
</organism>
<evidence type="ECO:0000313" key="2">
    <source>
        <dbReference type="Proteomes" id="UP000630887"/>
    </source>
</evidence>
<protein>
    <submittedName>
        <fullName evidence="1">Uncharacterized protein</fullName>
    </submittedName>
</protein>
<dbReference type="Proteomes" id="UP000630887">
    <property type="component" value="Unassembled WGS sequence"/>
</dbReference>
<gene>
    <name evidence="1" type="ORF">Cco03nite_28040</name>
</gene>
<sequence length="298" mass="33083">MRRQIWPYRRPSAETLSADTWQLIIDEGPTDLPASLPHWDYRTNLSLSRQITIDMDLLRSEVRLPSDAKVQVAVIWTASGSNLRQSAGAVAIHREGRQKADLEVQLPGELLGGTVTLRTLLTVADPGTVEDPLAPRLSGSILWSDEHKVRLQGDAPQFPIAIVDFSRTTFPDNASWHLELGTQLESATMGTLLLYINERSKPTVQAFQRAAAPRAVDKVILDAVYADVARLMVEAALHHPDFTDESAFDEDSLGETFQNLIHSLFPGRTVADLRQLREHSPHRLSTQIQAAVGVFQES</sequence>
<name>A0A8J3KVP2_9ACTN</name>
<dbReference type="EMBL" id="BONI01000020">
    <property type="protein sequence ID" value="GIG06104.1"/>
    <property type="molecule type" value="Genomic_DNA"/>
</dbReference>
<evidence type="ECO:0000313" key="1">
    <source>
        <dbReference type="EMBL" id="GIG06104.1"/>
    </source>
</evidence>
<reference evidence="1 2" key="1">
    <citation type="submission" date="2021-01" db="EMBL/GenBank/DDBJ databases">
        <title>Whole genome shotgun sequence of Catellatospora coxensis NBRC 107359.</title>
        <authorList>
            <person name="Komaki H."/>
            <person name="Tamura T."/>
        </authorList>
    </citation>
    <scope>NUCLEOTIDE SEQUENCE [LARGE SCALE GENOMIC DNA]</scope>
    <source>
        <strain evidence="1 2">NBRC 107359</strain>
    </source>
</reference>
<keyword evidence="2" id="KW-1185">Reference proteome</keyword>
<dbReference type="RefSeq" id="WP_203692493.1">
    <property type="nucleotide sequence ID" value="NZ_BAAALC010000030.1"/>
</dbReference>
<dbReference type="AlphaFoldDB" id="A0A8J3KVP2"/>
<accession>A0A8J3KVP2</accession>